<accession>A0A402C2F8</accession>
<name>A0A402C2F8_RHOWR</name>
<reference evidence="2 3" key="1">
    <citation type="submission" date="2018-11" db="EMBL/GenBank/DDBJ databases">
        <title>Microbial catabolism of amino acid.</title>
        <authorList>
            <person name="Hibi M."/>
            <person name="Ogawa J."/>
        </authorList>
    </citation>
    <scope>NUCLEOTIDE SEQUENCE [LARGE SCALE GENOMIC DNA]</scope>
    <source>
        <strain evidence="2 3">C31-06</strain>
    </source>
</reference>
<dbReference type="AlphaFoldDB" id="A0A402C2F8"/>
<dbReference type="Proteomes" id="UP000287519">
    <property type="component" value="Unassembled WGS sequence"/>
</dbReference>
<dbReference type="EMBL" id="BHYM01000012">
    <property type="protein sequence ID" value="GCE37823.1"/>
    <property type="molecule type" value="Genomic_DNA"/>
</dbReference>
<evidence type="ECO:0000256" key="1">
    <source>
        <dbReference type="SAM" id="SignalP"/>
    </source>
</evidence>
<protein>
    <submittedName>
        <fullName evidence="2">Uncharacterized protein</fullName>
    </submittedName>
</protein>
<feature type="signal peptide" evidence="1">
    <location>
        <begin position="1"/>
        <end position="19"/>
    </location>
</feature>
<organism evidence="2 3">
    <name type="scientific">Rhodococcus wratislaviensis</name>
    <name type="common">Tsukamurella wratislaviensis</name>
    <dbReference type="NCBI Taxonomy" id="44752"/>
    <lineage>
        <taxon>Bacteria</taxon>
        <taxon>Bacillati</taxon>
        <taxon>Actinomycetota</taxon>
        <taxon>Actinomycetes</taxon>
        <taxon>Mycobacteriales</taxon>
        <taxon>Nocardiaceae</taxon>
        <taxon>Rhodococcus</taxon>
    </lineage>
</organism>
<keyword evidence="3" id="KW-1185">Reference proteome</keyword>
<keyword evidence="1" id="KW-0732">Signal</keyword>
<proteinExistence type="predicted"/>
<gene>
    <name evidence="2" type="ORF">Rhow_000669</name>
</gene>
<feature type="chain" id="PRO_5019131291" evidence="1">
    <location>
        <begin position="20"/>
        <end position="580"/>
    </location>
</feature>
<evidence type="ECO:0000313" key="2">
    <source>
        <dbReference type="EMBL" id="GCE37823.1"/>
    </source>
</evidence>
<sequence>MAVACTCLIAAGMSAPAHSAPAWLPDLGSSGSSGGEPELPSDAQTTAVVAADGFTARLGRVVVSGDGAVAPLGTLVTVEVTDSALDASQSEIARVIAPSIRIRLGDGTLQPSTPISFVYDLSGVAAAELDDSANWSTPQILSQHEGETDGSWTDASWDPGTKTVTASLPVLSQIFAIQIDLNQVRASVNQWAGQLFETRFPQPSCAFVPHSSGDTTYQLSHVNSPPIGPVPGTDDVVWPCLEKEPSGQTRLTLHSNTNIVWDVSTDPTTVGSINTEVETVDDAYNWMAGLVGHGLGSENTTQVLSGGSSTFDAAAPPESATVRPNAGLTTFQIIVIAAGFLTDKLTKGLPLDAIKPTAECVRQAMDLAGLSPSRVDDVLSSGQILAQCLETYAVQTGALSEKTGNLLALAHIFVSLIAQLDAQILGVVASLSGPAKLTVQTTTSDGTGGPAPNDRCDAGTPTEIQVPTIGIGQPVDTTWPIPWMAACDEPASISEVGILQDQLDPYGLRVEIGTEYVASDRWNSPRPTGVKITGTPKLPSGGSVTSGPYQERFRIDYAWQIGTPNRIDYQTFYVVMPVQT</sequence>
<comment type="caution">
    <text evidence="2">The sequence shown here is derived from an EMBL/GenBank/DDBJ whole genome shotgun (WGS) entry which is preliminary data.</text>
</comment>
<evidence type="ECO:0000313" key="3">
    <source>
        <dbReference type="Proteomes" id="UP000287519"/>
    </source>
</evidence>